<feature type="compositionally biased region" description="Pro residues" evidence="1">
    <location>
        <begin position="46"/>
        <end position="56"/>
    </location>
</feature>
<dbReference type="Proteomes" id="UP000838756">
    <property type="component" value="Unassembled WGS sequence"/>
</dbReference>
<protein>
    <submittedName>
        <fullName evidence="2">Jg16259 protein</fullName>
    </submittedName>
</protein>
<evidence type="ECO:0000313" key="2">
    <source>
        <dbReference type="EMBL" id="CAH2241871.1"/>
    </source>
</evidence>
<gene>
    <name evidence="2" type="primary">jg16259</name>
    <name evidence="2" type="ORF">PAEG_LOCUS18257</name>
</gene>
<feature type="region of interest" description="Disordered" evidence="1">
    <location>
        <begin position="20"/>
        <end position="75"/>
    </location>
</feature>
<dbReference type="AlphaFoldDB" id="A0A8S4RTS4"/>
<dbReference type="EMBL" id="CAKXAJ010025590">
    <property type="protein sequence ID" value="CAH2241871.1"/>
    <property type="molecule type" value="Genomic_DNA"/>
</dbReference>
<evidence type="ECO:0000313" key="3">
    <source>
        <dbReference type="Proteomes" id="UP000838756"/>
    </source>
</evidence>
<keyword evidence="3" id="KW-1185">Reference proteome</keyword>
<accession>A0A8S4RTS4</accession>
<reference evidence="2" key="1">
    <citation type="submission" date="2022-03" db="EMBL/GenBank/DDBJ databases">
        <authorList>
            <person name="Lindestad O."/>
        </authorList>
    </citation>
    <scope>NUCLEOTIDE SEQUENCE</scope>
</reference>
<evidence type="ECO:0000256" key="1">
    <source>
        <dbReference type="SAM" id="MobiDB-lite"/>
    </source>
</evidence>
<sequence>MYVNDFSVCLVSIVVSRINNGSKGSYPGSCRSRTVFPESQKESNQPKPPLDQPRPRSPIARVVGSRWRSAPPRLA</sequence>
<organism evidence="2 3">
    <name type="scientific">Pararge aegeria aegeria</name>
    <dbReference type="NCBI Taxonomy" id="348720"/>
    <lineage>
        <taxon>Eukaryota</taxon>
        <taxon>Metazoa</taxon>
        <taxon>Ecdysozoa</taxon>
        <taxon>Arthropoda</taxon>
        <taxon>Hexapoda</taxon>
        <taxon>Insecta</taxon>
        <taxon>Pterygota</taxon>
        <taxon>Neoptera</taxon>
        <taxon>Endopterygota</taxon>
        <taxon>Lepidoptera</taxon>
        <taxon>Glossata</taxon>
        <taxon>Ditrysia</taxon>
        <taxon>Papilionoidea</taxon>
        <taxon>Nymphalidae</taxon>
        <taxon>Satyrinae</taxon>
        <taxon>Satyrini</taxon>
        <taxon>Parargina</taxon>
        <taxon>Pararge</taxon>
    </lineage>
</organism>
<proteinExistence type="predicted"/>
<comment type="caution">
    <text evidence="2">The sequence shown here is derived from an EMBL/GenBank/DDBJ whole genome shotgun (WGS) entry which is preliminary data.</text>
</comment>
<name>A0A8S4RTS4_9NEOP</name>